<dbReference type="Gene3D" id="3.40.50.300">
    <property type="entry name" value="P-loop containing nucleotide triphosphate hydrolases"/>
    <property type="match status" value="1"/>
</dbReference>
<evidence type="ECO:0000313" key="6">
    <source>
        <dbReference type="EMBL" id="NII42405.1"/>
    </source>
</evidence>
<dbReference type="SMART" id="SM00382">
    <property type="entry name" value="AAA"/>
    <property type="match status" value="1"/>
</dbReference>
<dbReference type="InterPro" id="IPR003439">
    <property type="entry name" value="ABC_transporter-like_ATP-bd"/>
</dbReference>
<evidence type="ECO:0000256" key="1">
    <source>
        <dbReference type="ARBA" id="ARBA00022448"/>
    </source>
</evidence>
<dbReference type="RefSeq" id="WP_341849914.1">
    <property type="nucleotide sequence ID" value="NZ_JAAOYO010000005.1"/>
</dbReference>
<evidence type="ECO:0000313" key="7">
    <source>
        <dbReference type="Proteomes" id="UP001318300"/>
    </source>
</evidence>
<proteinExistence type="predicted"/>
<evidence type="ECO:0000256" key="4">
    <source>
        <dbReference type="SAM" id="MobiDB-lite"/>
    </source>
</evidence>
<evidence type="ECO:0000256" key="3">
    <source>
        <dbReference type="ARBA" id="ARBA00022840"/>
    </source>
</evidence>
<accession>A0ABX0TA98</accession>
<dbReference type="PROSITE" id="PS50893">
    <property type="entry name" value="ABC_TRANSPORTER_2"/>
    <property type="match status" value="1"/>
</dbReference>
<organism evidence="6 7">
    <name type="scientific">Curtobacterium salicis</name>
    <dbReference type="NCBI Taxonomy" id="1779862"/>
    <lineage>
        <taxon>Bacteria</taxon>
        <taxon>Bacillati</taxon>
        <taxon>Actinomycetota</taxon>
        <taxon>Actinomycetes</taxon>
        <taxon>Micrococcales</taxon>
        <taxon>Microbacteriaceae</taxon>
        <taxon>Curtobacterium</taxon>
    </lineage>
</organism>
<dbReference type="PANTHER" id="PTHR42781:SF4">
    <property type="entry name" value="SPERMIDINE_PUTRESCINE IMPORT ATP-BINDING PROTEIN POTA"/>
    <property type="match status" value="1"/>
</dbReference>
<comment type="caution">
    <text evidence="6">The sequence shown here is derived from an EMBL/GenBank/DDBJ whole genome shotgun (WGS) entry which is preliminary data.</text>
</comment>
<dbReference type="EMBL" id="JAAOYO010000005">
    <property type="protein sequence ID" value="NII42405.1"/>
    <property type="molecule type" value="Genomic_DNA"/>
</dbReference>
<sequence>MTAPPTPLGAAGLVVHVVRHDRDVDVALTVGPSECVAVIGPNGAGKSTVVDAVAGLLALDDGEVRSAGRLLAGPGRSVPAHRRRIGLVAQRPDLFPHQSVLANVAFGPRAAGRSGREARHTARQALAAVGMADLADRAPGTLSGGQAQRVAIARALATDPAVVLLDEPTSALDVAARQEVRAALRTAVAGRPSLLVTHDPVEVMALADRVVVLEDGRVVETGRPADVLARPRSAFAATFSGLVVLRGTATSDGLVLDGFESDGPGGQRDDGGELVSGPHGVPPGRAVSAAYHPTAAVVTRAEHGDGAGLLRTVTGLEPRDGLVRVRAGELTADLTLAAVAALGLTAGTRVRVRVAPAELTVWER</sequence>
<feature type="region of interest" description="Disordered" evidence="4">
    <location>
        <begin position="258"/>
        <end position="285"/>
    </location>
</feature>
<dbReference type="InterPro" id="IPR017871">
    <property type="entry name" value="ABC_transporter-like_CS"/>
</dbReference>
<feature type="domain" description="ABC transporter" evidence="5">
    <location>
        <begin position="8"/>
        <end position="240"/>
    </location>
</feature>
<keyword evidence="7" id="KW-1185">Reference proteome</keyword>
<evidence type="ECO:0000256" key="2">
    <source>
        <dbReference type="ARBA" id="ARBA00022741"/>
    </source>
</evidence>
<dbReference type="InterPro" id="IPR008995">
    <property type="entry name" value="Mo/tungstate-bd_C_term_dom"/>
</dbReference>
<dbReference type="SUPFAM" id="SSF52540">
    <property type="entry name" value="P-loop containing nucleoside triphosphate hydrolases"/>
    <property type="match status" value="1"/>
</dbReference>
<evidence type="ECO:0000259" key="5">
    <source>
        <dbReference type="PROSITE" id="PS50893"/>
    </source>
</evidence>
<reference evidence="6 7" key="1">
    <citation type="submission" date="2020-03" db="EMBL/GenBank/DDBJ databases">
        <title>Above-ground endophytic microbial communities from plants in different locations in the United States.</title>
        <authorList>
            <person name="Frank C."/>
        </authorList>
    </citation>
    <scope>NUCLEOTIDE SEQUENCE [LARGE SCALE GENOMIC DNA]</scope>
    <source>
        <strain evidence="6 7">WW7</strain>
    </source>
</reference>
<dbReference type="InterPro" id="IPR027417">
    <property type="entry name" value="P-loop_NTPase"/>
</dbReference>
<keyword evidence="2" id="KW-0547">Nucleotide-binding</keyword>
<keyword evidence="1" id="KW-0813">Transport</keyword>
<dbReference type="PANTHER" id="PTHR42781">
    <property type="entry name" value="SPERMIDINE/PUTRESCINE IMPORT ATP-BINDING PROTEIN POTA"/>
    <property type="match status" value="1"/>
</dbReference>
<dbReference type="InterPro" id="IPR050093">
    <property type="entry name" value="ABC_SmlMolc_Importer"/>
</dbReference>
<name>A0ABX0TA98_9MICO</name>
<protein>
    <submittedName>
        <fullName evidence="6">Molybdate transport system ATP-binding protein</fullName>
    </submittedName>
</protein>
<dbReference type="PROSITE" id="PS00211">
    <property type="entry name" value="ABC_TRANSPORTER_1"/>
    <property type="match status" value="1"/>
</dbReference>
<dbReference type="Pfam" id="PF00005">
    <property type="entry name" value="ABC_tran"/>
    <property type="match status" value="1"/>
</dbReference>
<keyword evidence="3 6" id="KW-0067">ATP-binding</keyword>
<gene>
    <name evidence="6" type="ORF">E9228_003074</name>
</gene>
<dbReference type="InterPro" id="IPR003593">
    <property type="entry name" value="AAA+_ATPase"/>
</dbReference>
<dbReference type="Proteomes" id="UP001318300">
    <property type="component" value="Unassembled WGS sequence"/>
</dbReference>
<dbReference type="SUPFAM" id="SSF50331">
    <property type="entry name" value="MOP-like"/>
    <property type="match status" value="1"/>
</dbReference>
<dbReference type="GO" id="GO:0005524">
    <property type="term" value="F:ATP binding"/>
    <property type="evidence" value="ECO:0007669"/>
    <property type="project" value="UniProtKB-KW"/>
</dbReference>